<dbReference type="PANTHER" id="PTHR35145">
    <property type="entry name" value="CYTOPLASMIC PROTEIN-RELATED"/>
    <property type="match status" value="1"/>
</dbReference>
<dbReference type="EMBL" id="AMEQ01000040">
    <property type="protein sequence ID" value="EKY00279.1"/>
    <property type="molecule type" value="Genomic_DNA"/>
</dbReference>
<dbReference type="SUPFAM" id="SSF142906">
    <property type="entry name" value="YjbR-like"/>
    <property type="match status" value="1"/>
</dbReference>
<dbReference type="InterPro" id="IPR007351">
    <property type="entry name" value="YjbR"/>
</dbReference>
<proteinExistence type="predicted"/>
<dbReference type="InterPro" id="IPR058532">
    <property type="entry name" value="YjbR/MT2646/Rv2570-like"/>
</dbReference>
<sequence length="123" mass="14178">MDIEQFREECLTLPCADESLPFGDEYLVFKVKGRIFAMTVLSGGEPRASLKCDPDLAEDLRSKYEAVIPGYHLNKKHWNTVYLERDLPYREIVRLIRHSYELVVAKLPRAIRATLPPLTSNDN</sequence>
<dbReference type="AlphaFoldDB" id="L1N9U7"/>
<evidence type="ECO:0008006" key="3">
    <source>
        <dbReference type="Google" id="ProtNLM"/>
    </source>
</evidence>
<gene>
    <name evidence="1" type="ORF">HMPREF9134_01613</name>
</gene>
<evidence type="ECO:0000313" key="1">
    <source>
        <dbReference type="EMBL" id="EKY00279.1"/>
    </source>
</evidence>
<name>L1N9U7_9PORP</name>
<accession>L1N9U7</accession>
<dbReference type="eggNOG" id="COG2315">
    <property type="taxonomic scope" value="Bacteria"/>
</dbReference>
<protein>
    <recommendedName>
        <fullName evidence="3">MmcQ/YjbR family DNA-binding protein</fullName>
    </recommendedName>
</protein>
<dbReference type="RefSeq" id="WP_005467733.1">
    <property type="nucleotide sequence ID" value="NZ_KB291032.1"/>
</dbReference>
<dbReference type="HOGENOM" id="CLU_105851_1_1_10"/>
<dbReference type="Pfam" id="PF04237">
    <property type="entry name" value="YjbR"/>
    <property type="match status" value="1"/>
</dbReference>
<dbReference type="STRING" id="1127696.HMPREF9134_01613"/>
<dbReference type="PATRIC" id="fig|1127696.3.peg.1456"/>
<reference evidence="1 2" key="1">
    <citation type="submission" date="2012-05" db="EMBL/GenBank/DDBJ databases">
        <authorList>
            <person name="Weinstock G."/>
            <person name="Sodergren E."/>
            <person name="Lobos E.A."/>
            <person name="Fulton L."/>
            <person name="Fulton R."/>
            <person name="Courtney L."/>
            <person name="Fronick C."/>
            <person name="O'Laughlin M."/>
            <person name="Godfrey J."/>
            <person name="Wilson R.M."/>
            <person name="Miner T."/>
            <person name="Farmer C."/>
            <person name="Delehaunty K."/>
            <person name="Cordes M."/>
            <person name="Minx P."/>
            <person name="Tomlinson C."/>
            <person name="Chen J."/>
            <person name="Wollam A."/>
            <person name="Pepin K.H."/>
            <person name="Bhonagiri V."/>
            <person name="Zhang X."/>
            <person name="Suruliraj S."/>
            <person name="Warren W."/>
            <person name="Mitreva M."/>
            <person name="Mardis E.R."/>
            <person name="Wilson R.K."/>
        </authorList>
    </citation>
    <scope>NUCLEOTIDE SEQUENCE [LARGE SCALE GENOMIC DNA]</scope>
    <source>
        <strain evidence="1 2">F0037</strain>
    </source>
</reference>
<organism evidence="1 2">
    <name type="scientific">Porphyromonas catoniae F0037</name>
    <dbReference type="NCBI Taxonomy" id="1127696"/>
    <lineage>
        <taxon>Bacteria</taxon>
        <taxon>Pseudomonadati</taxon>
        <taxon>Bacteroidota</taxon>
        <taxon>Bacteroidia</taxon>
        <taxon>Bacteroidales</taxon>
        <taxon>Porphyromonadaceae</taxon>
        <taxon>Porphyromonas</taxon>
    </lineage>
</organism>
<comment type="caution">
    <text evidence="1">The sequence shown here is derived from an EMBL/GenBank/DDBJ whole genome shotgun (WGS) entry which is preliminary data.</text>
</comment>
<dbReference type="Proteomes" id="UP000010408">
    <property type="component" value="Unassembled WGS sequence"/>
</dbReference>
<dbReference type="PANTHER" id="PTHR35145:SF1">
    <property type="entry name" value="CYTOPLASMIC PROTEIN"/>
    <property type="match status" value="1"/>
</dbReference>
<dbReference type="Gene3D" id="3.90.1150.30">
    <property type="match status" value="1"/>
</dbReference>
<evidence type="ECO:0000313" key="2">
    <source>
        <dbReference type="Proteomes" id="UP000010408"/>
    </source>
</evidence>
<dbReference type="InterPro" id="IPR038056">
    <property type="entry name" value="YjbR-like_sf"/>
</dbReference>